<evidence type="ECO:0000259" key="2">
    <source>
        <dbReference type="Pfam" id="PF07593"/>
    </source>
</evidence>
<dbReference type="Pfam" id="PF07593">
    <property type="entry name" value="UnbV_ASPIC"/>
    <property type="match status" value="1"/>
</dbReference>
<keyword evidence="4" id="KW-1185">Reference proteome</keyword>
<dbReference type="InterPro" id="IPR028994">
    <property type="entry name" value="Integrin_alpha_N"/>
</dbReference>
<dbReference type="Proteomes" id="UP000609064">
    <property type="component" value="Unassembled WGS sequence"/>
</dbReference>
<dbReference type="Pfam" id="PF13517">
    <property type="entry name" value="FG-GAP_3"/>
    <property type="match status" value="6"/>
</dbReference>
<dbReference type="InterPro" id="IPR027039">
    <property type="entry name" value="Crtac1"/>
</dbReference>
<dbReference type="PANTHER" id="PTHR16026:SF0">
    <property type="entry name" value="CARTILAGE ACIDIC PROTEIN 1"/>
    <property type="match status" value="1"/>
</dbReference>
<evidence type="ECO:0000256" key="1">
    <source>
        <dbReference type="ARBA" id="ARBA00022729"/>
    </source>
</evidence>
<dbReference type="AlphaFoldDB" id="A0A917DYJ4"/>
<evidence type="ECO:0000313" key="3">
    <source>
        <dbReference type="EMBL" id="GGD82406.1"/>
    </source>
</evidence>
<dbReference type="InterPro" id="IPR013517">
    <property type="entry name" value="FG-GAP"/>
</dbReference>
<dbReference type="InterPro" id="IPR011519">
    <property type="entry name" value="UnbV_ASPIC"/>
</dbReference>
<reference evidence="3" key="2">
    <citation type="submission" date="2020-09" db="EMBL/GenBank/DDBJ databases">
        <authorList>
            <person name="Sun Q."/>
            <person name="Zhou Y."/>
        </authorList>
    </citation>
    <scope>NUCLEOTIDE SEQUENCE</scope>
    <source>
        <strain evidence="3">CGMCC 1.15958</strain>
    </source>
</reference>
<dbReference type="SUPFAM" id="SSF69318">
    <property type="entry name" value="Integrin alpha N-terminal domain"/>
    <property type="match status" value="2"/>
</dbReference>
<feature type="domain" description="ASPIC/UnbV" evidence="2">
    <location>
        <begin position="510"/>
        <end position="575"/>
    </location>
</feature>
<name>A0A917DYJ4_9BACT</name>
<dbReference type="PANTHER" id="PTHR16026">
    <property type="entry name" value="CARTILAGE ACIDIC PROTEIN 1"/>
    <property type="match status" value="1"/>
</dbReference>
<dbReference type="Gene3D" id="2.130.10.130">
    <property type="entry name" value="Integrin alpha, N-terminal"/>
    <property type="match status" value="3"/>
</dbReference>
<dbReference type="PROSITE" id="PS51257">
    <property type="entry name" value="PROKAR_LIPOPROTEIN"/>
    <property type="match status" value="1"/>
</dbReference>
<evidence type="ECO:0000313" key="4">
    <source>
        <dbReference type="Proteomes" id="UP000609064"/>
    </source>
</evidence>
<proteinExistence type="predicted"/>
<accession>A0A917DYJ4</accession>
<organism evidence="3 4">
    <name type="scientific">Emticicia aquatilis</name>
    <dbReference type="NCBI Taxonomy" id="1537369"/>
    <lineage>
        <taxon>Bacteria</taxon>
        <taxon>Pseudomonadati</taxon>
        <taxon>Bacteroidota</taxon>
        <taxon>Cytophagia</taxon>
        <taxon>Cytophagales</taxon>
        <taxon>Leadbetterellaceae</taxon>
        <taxon>Emticicia</taxon>
    </lineage>
</organism>
<comment type="caution">
    <text evidence="3">The sequence shown here is derived from an EMBL/GenBank/DDBJ whole genome shotgun (WGS) entry which is preliminary data.</text>
</comment>
<sequence length="1067" mass="120668">MKFINLSFILLFFIGCKSNSDSIFEKLDADDTNIKFVNKIEETEKDNVLNYEYFYNGGGVAAADFNNDGLTDLYFTANQGEDKLYINKGGLEFEDITEKSGIKWNGEWKTGVTVVDINNDGWQDIYVSVSANIEHPELRKNKLYINNKNNSFSEKAAEYNLDLNTYTTQTAFFDYDKDGDLDAYVLNHNVKDFKRFDVEAIHFMRDSLAGDRLLENINGKFTDVSVKAGIKGNPIGFGLGVHTADVNGDGWMDIYVSNDYLEEDYLYINNQNGTFSDEIKSRTNHVSYFSMGNDIGDVNNDLLPDIISTDMLPEDNKRQKLLFGPDKYGAYLSMLQNGIHPSFMRNMLQINNGNNSTFSEIGQLAGISNTDWSWSVLLADYDNDGYKDLFVTNGYLRDYTNMDFQKYYADEGQQAGVNIMDVIKKMPSTKTPNYIFRNEHNLQFSNKQKDWGFETPIISNGAVYADLDNDGDLEIVTNNINEPASVYKNLSTEKKIGNYINIQLNSYKKIGAKCYLFVGQNSQYQQFTPTHGYQSSIMAPLHFGLGKNEKIDSLVIVWNDGKIQKQTNIKSNQMLKVAYAPNATSFILPSEKPLFVETNTLDFVHKQMPLNDFNRQVLLPQMYSYQGPRMAKGDVNNDGLEDIFIGGGKGQPGELFIQNSTGNFVKKAENPFKQDELCTDTDAVFFDAEGDGDLDLFVTSGGYEYLPNDLVLQNRLYLNDGKGNFTKTFDAFEDTPYSDCAVETIDFDHDGDLDLFVGGSLIPLNYPLSNPSRLYRNDKGKFVKVEDPIFNELGLLTDVLAVDFNKDGWQDLIAVGEFTGIVCLQNNNGVFTKNADNLSLMKGFWQRIYADDFDKDGDLDFVVGNYGLNSQLRASEKEPMTLLYEDFDDNSRLDPILSYYIQGKNYPIFSRDEISEQLVALKKKYTSHELYSTATTEEILAEFKGKQAKKLEANILETVYLENKNGKFELKKLPIEAQFAPVFAITSDDINNDGFKDLILAGNQSHGRVRGNIDANFGQIFLNDRKGNFKYHSSLGLKGDVKDLKVVGNQLISSINSQKVRVFKKNF</sequence>
<protein>
    <recommendedName>
        <fullName evidence="2">ASPIC/UnbV domain-containing protein</fullName>
    </recommendedName>
</protein>
<keyword evidence="1" id="KW-0732">Signal</keyword>
<gene>
    <name evidence="3" type="ORF">GCM10011514_53080</name>
</gene>
<dbReference type="EMBL" id="BMKK01000020">
    <property type="protein sequence ID" value="GGD82406.1"/>
    <property type="molecule type" value="Genomic_DNA"/>
</dbReference>
<reference evidence="3" key="1">
    <citation type="journal article" date="2014" name="Int. J. Syst. Evol. Microbiol.">
        <title>Complete genome sequence of Corynebacterium casei LMG S-19264T (=DSM 44701T), isolated from a smear-ripened cheese.</title>
        <authorList>
            <consortium name="US DOE Joint Genome Institute (JGI-PGF)"/>
            <person name="Walter F."/>
            <person name="Albersmeier A."/>
            <person name="Kalinowski J."/>
            <person name="Ruckert C."/>
        </authorList>
    </citation>
    <scope>NUCLEOTIDE SEQUENCE</scope>
    <source>
        <strain evidence="3">CGMCC 1.15958</strain>
    </source>
</reference>
<dbReference type="RefSeq" id="WP_188771299.1">
    <property type="nucleotide sequence ID" value="NZ_BMKK01000020.1"/>
</dbReference>